<evidence type="ECO:0000256" key="6">
    <source>
        <dbReference type="ARBA" id="ARBA00022694"/>
    </source>
</evidence>
<dbReference type="GO" id="GO:0006450">
    <property type="term" value="P:regulation of translational fidelity"/>
    <property type="evidence" value="ECO:0007669"/>
    <property type="project" value="TreeGrafter"/>
</dbReference>
<dbReference type="Gene3D" id="3.90.870.10">
    <property type="entry name" value="DHBP synthase"/>
    <property type="match status" value="1"/>
</dbReference>
<comment type="catalytic activity">
    <reaction evidence="11">
        <text>L-threonine + hydrogencarbonate + ATP = L-threonylcarbamoyladenylate + diphosphate + H2O</text>
        <dbReference type="Rhea" id="RHEA:36407"/>
        <dbReference type="ChEBI" id="CHEBI:15377"/>
        <dbReference type="ChEBI" id="CHEBI:17544"/>
        <dbReference type="ChEBI" id="CHEBI:30616"/>
        <dbReference type="ChEBI" id="CHEBI:33019"/>
        <dbReference type="ChEBI" id="CHEBI:57926"/>
        <dbReference type="ChEBI" id="CHEBI:73682"/>
        <dbReference type="EC" id="2.7.7.87"/>
    </reaction>
</comment>
<dbReference type="Proteomes" id="UP000077275">
    <property type="component" value="Unassembled WGS sequence"/>
</dbReference>
<dbReference type="STRING" id="47311.MBCUT_14560"/>
<dbReference type="EC" id="2.7.7.87" evidence="3"/>
<evidence type="ECO:0000256" key="4">
    <source>
        <dbReference type="ARBA" id="ARBA00022490"/>
    </source>
</evidence>
<dbReference type="InterPro" id="IPR006070">
    <property type="entry name" value="Sua5-like_dom"/>
</dbReference>
<protein>
    <recommendedName>
        <fullName evidence="10">L-threonylcarbamoyladenylate synthase</fullName>
        <ecNumber evidence="3">2.7.7.87</ecNumber>
    </recommendedName>
    <alternativeName>
        <fullName evidence="10">L-threonylcarbamoyladenylate synthase</fullName>
    </alternativeName>
</protein>
<keyword evidence="4" id="KW-0963">Cytoplasm</keyword>
<dbReference type="PANTHER" id="PTHR17490">
    <property type="entry name" value="SUA5"/>
    <property type="match status" value="1"/>
</dbReference>
<gene>
    <name evidence="13" type="primary">ywlC</name>
    <name evidence="13" type="ORF">MBCUT_14560</name>
</gene>
<keyword evidence="5 13" id="KW-0808">Transferase</keyword>
<keyword evidence="6" id="KW-0819">tRNA processing</keyword>
<organism evidence="13 14">
    <name type="scientific">Methanobrevibacter cuticularis</name>
    <dbReference type="NCBI Taxonomy" id="47311"/>
    <lineage>
        <taxon>Archaea</taxon>
        <taxon>Methanobacteriati</taxon>
        <taxon>Methanobacteriota</taxon>
        <taxon>Methanomada group</taxon>
        <taxon>Methanobacteria</taxon>
        <taxon>Methanobacteriales</taxon>
        <taxon>Methanobacteriaceae</taxon>
        <taxon>Methanobrevibacter</taxon>
    </lineage>
</organism>
<dbReference type="GO" id="GO:0000049">
    <property type="term" value="F:tRNA binding"/>
    <property type="evidence" value="ECO:0007669"/>
    <property type="project" value="TreeGrafter"/>
</dbReference>
<accession>A0A166DD17</accession>
<dbReference type="GO" id="GO:0005524">
    <property type="term" value="F:ATP binding"/>
    <property type="evidence" value="ECO:0007669"/>
    <property type="project" value="UniProtKB-KW"/>
</dbReference>
<dbReference type="GO" id="GO:0061710">
    <property type="term" value="F:L-threonylcarbamoyladenylate synthase"/>
    <property type="evidence" value="ECO:0007669"/>
    <property type="project" value="UniProtKB-EC"/>
</dbReference>
<dbReference type="NCBIfam" id="TIGR00057">
    <property type="entry name" value="L-threonylcarbamoyladenylate synthase"/>
    <property type="match status" value="1"/>
</dbReference>
<comment type="caution">
    <text evidence="13">The sequence shown here is derived from an EMBL/GenBank/DDBJ whole genome shotgun (WGS) entry which is preliminary data.</text>
</comment>
<evidence type="ECO:0000256" key="2">
    <source>
        <dbReference type="ARBA" id="ARBA00007663"/>
    </source>
</evidence>
<evidence type="ECO:0000256" key="10">
    <source>
        <dbReference type="ARBA" id="ARBA00029774"/>
    </source>
</evidence>
<dbReference type="Pfam" id="PF01300">
    <property type="entry name" value="Sua5_yciO_yrdC"/>
    <property type="match status" value="1"/>
</dbReference>
<evidence type="ECO:0000256" key="8">
    <source>
        <dbReference type="ARBA" id="ARBA00022741"/>
    </source>
</evidence>
<dbReference type="InterPro" id="IPR050156">
    <property type="entry name" value="TC-AMP_synthase_SUA5"/>
</dbReference>
<evidence type="ECO:0000313" key="14">
    <source>
        <dbReference type="Proteomes" id="UP000077275"/>
    </source>
</evidence>
<dbReference type="AlphaFoldDB" id="A0A166DD17"/>
<dbReference type="GO" id="GO:0008033">
    <property type="term" value="P:tRNA processing"/>
    <property type="evidence" value="ECO:0007669"/>
    <property type="project" value="UniProtKB-KW"/>
</dbReference>
<dbReference type="SUPFAM" id="SSF55821">
    <property type="entry name" value="YrdC/RibB"/>
    <property type="match status" value="1"/>
</dbReference>
<name>A0A166DD17_9EURY</name>
<dbReference type="GO" id="GO:0005737">
    <property type="term" value="C:cytoplasm"/>
    <property type="evidence" value="ECO:0007669"/>
    <property type="project" value="UniProtKB-SubCell"/>
</dbReference>
<evidence type="ECO:0000256" key="11">
    <source>
        <dbReference type="ARBA" id="ARBA00048366"/>
    </source>
</evidence>
<keyword evidence="8" id="KW-0547">Nucleotide-binding</keyword>
<dbReference type="InterPro" id="IPR017945">
    <property type="entry name" value="DHBP_synth_RibB-like_a/b_dom"/>
</dbReference>
<reference evidence="13 14" key="1">
    <citation type="submission" date="2016-04" db="EMBL/GenBank/DDBJ databases">
        <title>Genome sequence of Methanobrevibacter cuticularis DSM 11139.</title>
        <authorList>
            <person name="Poehlein A."/>
            <person name="Seedorf H."/>
            <person name="Daniel R."/>
        </authorList>
    </citation>
    <scope>NUCLEOTIDE SEQUENCE [LARGE SCALE GENOMIC DNA]</scope>
    <source>
        <strain evidence="13 14">DSM 11139</strain>
    </source>
</reference>
<dbReference type="PATRIC" id="fig|47311.3.peg.1589"/>
<comment type="subcellular location">
    <subcellularLocation>
        <location evidence="1">Cytoplasm</location>
    </subcellularLocation>
</comment>
<keyword evidence="9" id="KW-0067">ATP-binding</keyword>
<comment type="similarity">
    <text evidence="2">Belongs to the SUA5 family.</text>
</comment>
<evidence type="ECO:0000256" key="7">
    <source>
        <dbReference type="ARBA" id="ARBA00022695"/>
    </source>
</evidence>
<keyword evidence="14" id="KW-1185">Reference proteome</keyword>
<dbReference type="EMBL" id="LWMW01000117">
    <property type="protein sequence ID" value="KZX15461.1"/>
    <property type="molecule type" value="Genomic_DNA"/>
</dbReference>
<dbReference type="GO" id="GO:0003725">
    <property type="term" value="F:double-stranded RNA binding"/>
    <property type="evidence" value="ECO:0007669"/>
    <property type="project" value="InterPro"/>
</dbReference>
<evidence type="ECO:0000256" key="5">
    <source>
        <dbReference type="ARBA" id="ARBA00022679"/>
    </source>
</evidence>
<evidence type="ECO:0000256" key="9">
    <source>
        <dbReference type="ARBA" id="ARBA00022840"/>
    </source>
</evidence>
<evidence type="ECO:0000256" key="3">
    <source>
        <dbReference type="ARBA" id="ARBA00012584"/>
    </source>
</evidence>
<proteinExistence type="inferred from homology"/>
<dbReference type="PROSITE" id="PS51163">
    <property type="entry name" value="YRDC"/>
    <property type="match status" value="1"/>
</dbReference>
<dbReference type="PANTHER" id="PTHR17490:SF16">
    <property type="entry name" value="THREONYLCARBAMOYL-AMP SYNTHASE"/>
    <property type="match status" value="1"/>
</dbReference>
<sequence>MNPDDPDPTLLNEAINILSDGGIIIYPTDTLYGLGANIYNKKAIRNIYNIKGRDKNKPMSVCVSSIEVISLIANIPSEYKNLIMNNLPGPFTFILSKNSSIPYYFMTNNGKIGIRVPKSEIARKLSHIFPITATSANLSGKEALRTPKEIANQLNVDVDLVIDVGPLGSNSPSTVVDLTTKEIKILRQGSGHLSHV</sequence>
<evidence type="ECO:0000256" key="1">
    <source>
        <dbReference type="ARBA" id="ARBA00004496"/>
    </source>
</evidence>
<feature type="domain" description="YrdC-like" evidence="12">
    <location>
        <begin position="8"/>
        <end position="191"/>
    </location>
</feature>
<evidence type="ECO:0000313" key="13">
    <source>
        <dbReference type="EMBL" id="KZX15461.1"/>
    </source>
</evidence>
<keyword evidence="7 13" id="KW-0548">Nucleotidyltransferase</keyword>
<evidence type="ECO:0000259" key="12">
    <source>
        <dbReference type="PROSITE" id="PS51163"/>
    </source>
</evidence>